<evidence type="ECO:0008006" key="3">
    <source>
        <dbReference type="Google" id="ProtNLM"/>
    </source>
</evidence>
<comment type="caution">
    <text evidence="1">The sequence shown here is derived from an EMBL/GenBank/DDBJ whole genome shotgun (WGS) entry which is preliminary data.</text>
</comment>
<dbReference type="Proteomes" id="UP001159363">
    <property type="component" value="Chromosome 2"/>
</dbReference>
<keyword evidence="2" id="KW-1185">Reference proteome</keyword>
<sequence length="74" mass="8219">MADKFEKPLVVGKKQNILDVSRVIKLLCLVLSGMQMCGEIMNEWLLGFDQKMGQQKRRVILSTDNAASHAATGI</sequence>
<gene>
    <name evidence="1" type="ORF">PR048_005471</name>
</gene>
<proteinExistence type="predicted"/>
<reference evidence="1 2" key="1">
    <citation type="submission" date="2023-02" db="EMBL/GenBank/DDBJ databases">
        <title>LHISI_Scaffold_Assembly.</title>
        <authorList>
            <person name="Stuart O.P."/>
            <person name="Cleave R."/>
            <person name="Magrath M.J.L."/>
            <person name="Mikheyev A.S."/>
        </authorList>
    </citation>
    <scope>NUCLEOTIDE SEQUENCE [LARGE SCALE GENOMIC DNA]</scope>
    <source>
        <strain evidence="1">Daus_M_001</strain>
        <tissue evidence="1">Leg muscle</tissue>
    </source>
</reference>
<name>A0ABQ9I894_9NEOP</name>
<accession>A0ABQ9I894</accession>
<dbReference type="EMBL" id="JARBHB010000002">
    <property type="protein sequence ID" value="KAJ8892890.1"/>
    <property type="molecule type" value="Genomic_DNA"/>
</dbReference>
<evidence type="ECO:0000313" key="2">
    <source>
        <dbReference type="Proteomes" id="UP001159363"/>
    </source>
</evidence>
<protein>
    <recommendedName>
        <fullName evidence="3">Transposase</fullName>
    </recommendedName>
</protein>
<organism evidence="1 2">
    <name type="scientific">Dryococelus australis</name>
    <dbReference type="NCBI Taxonomy" id="614101"/>
    <lineage>
        <taxon>Eukaryota</taxon>
        <taxon>Metazoa</taxon>
        <taxon>Ecdysozoa</taxon>
        <taxon>Arthropoda</taxon>
        <taxon>Hexapoda</taxon>
        <taxon>Insecta</taxon>
        <taxon>Pterygota</taxon>
        <taxon>Neoptera</taxon>
        <taxon>Polyneoptera</taxon>
        <taxon>Phasmatodea</taxon>
        <taxon>Verophasmatodea</taxon>
        <taxon>Anareolatae</taxon>
        <taxon>Phasmatidae</taxon>
        <taxon>Eurycanthinae</taxon>
        <taxon>Dryococelus</taxon>
    </lineage>
</organism>
<evidence type="ECO:0000313" key="1">
    <source>
        <dbReference type="EMBL" id="KAJ8892890.1"/>
    </source>
</evidence>